<protein>
    <recommendedName>
        <fullName evidence="4">Ig-like domain-containing protein</fullName>
    </recommendedName>
</protein>
<comment type="caution">
    <text evidence="2">The sequence shown here is derived from an EMBL/GenBank/DDBJ whole genome shotgun (WGS) entry which is preliminary data.</text>
</comment>
<evidence type="ECO:0000313" key="2">
    <source>
        <dbReference type="EMBL" id="RUS73444.1"/>
    </source>
</evidence>
<sequence>MSFRGGICCHILAVIVLFLEPDQVFSQCEPIEEGRPFSMTCPGGPCGNHLLYEWTMVQTGASSERLISHCDTTLGCTGNNNFFTINIAKNGTGHQSTLTVHKVSRNAPFNSEGKWTCQYCGTDVSTCSLQIFVKPVNPKCEATELTDGTGQLTQVQISCSLDDVYPAAVCSFKIVQQDGPSASSLSSGSCKRDVSISEFYAGQNVIDAKIGSSRQPNLEQIKPITVSPSIRL</sequence>
<accession>A0A433SVY6</accession>
<gene>
    <name evidence="2" type="ORF">EGW08_018800</name>
</gene>
<organism evidence="2 3">
    <name type="scientific">Elysia chlorotica</name>
    <name type="common">Eastern emerald elysia</name>
    <name type="synonym">Sea slug</name>
    <dbReference type="NCBI Taxonomy" id="188477"/>
    <lineage>
        <taxon>Eukaryota</taxon>
        <taxon>Metazoa</taxon>
        <taxon>Spiralia</taxon>
        <taxon>Lophotrochozoa</taxon>
        <taxon>Mollusca</taxon>
        <taxon>Gastropoda</taxon>
        <taxon>Heterobranchia</taxon>
        <taxon>Euthyneura</taxon>
        <taxon>Panpulmonata</taxon>
        <taxon>Sacoglossa</taxon>
        <taxon>Placobranchoidea</taxon>
        <taxon>Plakobranchidae</taxon>
        <taxon>Elysia</taxon>
    </lineage>
</organism>
<reference evidence="2 3" key="1">
    <citation type="submission" date="2019-01" db="EMBL/GenBank/DDBJ databases">
        <title>A draft genome assembly of the solar-powered sea slug Elysia chlorotica.</title>
        <authorList>
            <person name="Cai H."/>
            <person name="Li Q."/>
            <person name="Fang X."/>
            <person name="Li J."/>
            <person name="Curtis N.E."/>
            <person name="Altenburger A."/>
            <person name="Shibata T."/>
            <person name="Feng M."/>
            <person name="Maeda T."/>
            <person name="Schwartz J.A."/>
            <person name="Shigenobu S."/>
            <person name="Lundholm N."/>
            <person name="Nishiyama T."/>
            <person name="Yang H."/>
            <person name="Hasebe M."/>
            <person name="Li S."/>
            <person name="Pierce S.K."/>
            <person name="Wang J."/>
        </authorList>
    </citation>
    <scope>NUCLEOTIDE SEQUENCE [LARGE SCALE GENOMIC DNA]</scope>
    <source>
        <strain evidence="2">EC2010</strain>
        <tissue evidence="2">Whole organism of an adult</tissue>
    </source>
</reference>
<feature type="non-terminal residue" evidence="2">
    <location>
        <position position="232"/>
    </location>
</feature>
<dbReference type="OrthoDB" id="10617794at2759"/>
<feature type="signal peptide" evidence="1">
    <location>
        <begin position="1"/>
        <end position="26"/>
    </location>
</feature>
<proteinExistence type="predicted"/>
<dbReference type="Proteomes" id="UP000271974">
    <property type="component" value="Unassembled WGS sequence"/>
</dbReference>
<evidence type="ECO:0000256" key="1">
    <source>
        <dbReference type="SAM" id="SignalP"/>
    </source>
</evidence>
<name>A0A433SVY6_ELYCH</name>
<dbReference type="AlphaFoldDB" id="A0A433SVY6"/>
<evidence type="ECO:0000313" key="3">
    <source>
        <dbReference type="Proteomes" id="UP000271974"/>
    </source>
</evidence>
<evidence type="ECO:0008006" key="4">
    <source>
        <dbReference type="Google" id="ProtNLM"/>
    </source>
</evidence>
<feature type="chain" id="PRO_5019203924" description="Ig-like domain-containing protein" evidence="1">
    <location>
        <begin position="27"/>
        <end position="232"/>
    </location>
</feature>
<keyword evidence="1" id="KW-0732">Signal</keyword>
<dbReference type="EMBL" id="RQTK01000936">
    <property type="protein sequence ID" value="RUS73444.1"/>
    <property type="molecule type" value="Genomic_DNA"/>
</dbReference>
<keyword evidence="3" id="KW-1185">Reference proteome</keyword>